<protein>
    <submittedName>
        <fullName evidence="1">Uncharacterized protein</fullName>
    </submittedName>
</protein>
<dbReference type="HOGENOM" id="CLU_2685463_0_0_5"/>
<name>H8K9S0_RICAC</name>
<dbReference type="Proteomes" id="UP000007589">
    <property type="component" value="Chromosome"/>
</dbReference>
<dbReference type="RefSeq" id="WP_014412328.1">
    <property type="nucleotide sequence ID" value="NC_017058.1"/>
</dbReference>
<accession>H8K9S0</accession>
<keyword evidence="2" id="KW-1185">Reference proteome</keyword>
<organism evidence="1 2">
    <name type="scientific">Rickettsia australis (strain Cutlack)</name>
    <dbReference type="NCBI Taxonomy" id="1105110"/>
    <lineage>
        <taxon>Bacteria</taxon>
        <taxon>Pseudomonadati</taxon>
        <taxon>Pseudomonadota</taxon>
        <taxon>Alphaproteobacteria</taxon>
        <taxon>Rickettsiales</taxon>
        <taxon>Rickettsiaceae</taxon>
        <taxon>Rickettsieae</taxon>
        <taxon>Rickettsia</taxon>
        <taxon>spotted fever group</taxon>
    </lineage>
</organism>
<sequence length="87" mass="10590">MTHYELDYQPKNYNNFVDIKAITWNRFLVKYQKLFNNLREEYSAILFRICSDNDDFVKLLISDSCHLSLNKRNEIIKYLVDKYNNNT</sequence>
<dbReference type="EMBL" id="CP003338">
    <property type="protein sequence ID" value="AFC70790.1"/>
    <property type="molecule type" value="Genomic_DNA"/>
</dbReference>
<evidence type="ECO:0000313" key="1">
    <source>
        <dbReference type="EMBL" id="AFC70790.1"/>
    </source>
</evidence>
<dbReference type="KEGG" id="rau:MC5_02015"/>
<dbReference type="AlphaFoldDB" id="H8K9S0"/>
<reference evidence="2" key="1">
    <citation type="submission" date="2012-02" db="EMBL/GenBank/DDBJ databases">
        <title>Complete genome sequence of Rickettsia australis strain Cutlack.</title>
        <authorList>
            <person name="Johnson S.L."/>
            <person name="Munk A.C."/>
            <person name="Han S."/>
            <person name="Bruce D.C."/>
            <person name="Dasch G.A."/>
        </authorList>
    </citation>
    <scope>NUCLEOTIDE SEQUENCE [LARGE SCALE GENOMIC DNA]</scope>
    <source>
        <strain evidence="2">Cutlack</strain>
    </source>
</reference>
<gene>
    <name evidence="1" type="ordered locus">MC5_02015</name>
</gene>
<evidence type="ECO:0000313" key="2">
    <source>
        <dbReference type="Proteomes" id="UP000007589"/>
    </source>
</evidence>
<proteinExistence type="predicted"/>